<evidence type="ECO:0000256" key="4">
    <source>
        <dbReference type="ARBA" id="ARBA00022475"/>
    </source>
</evidence>
<dbReference type="RefSeq" id="WP_179463401.1">
    <property type="nucleotide sequence ID" value="NZ_JACBZX010000001.1"/>
</dbReference>
<comment type="caution">
    <text evidence="9">The sequence shown here is derived from an EMBL/GenBank/DDBJ whole genome shotgun (WGS) entry which is preliminary data.</text>
</comment>
<comment type="subcellular location">
    <subcellularLocation>
        <location evidence="1 8">Cell membrane</location>
        <topology evidence="1 8">Multi-pass membrane protein</topology>
    </subcellularLocation>
</comment>
<dbReference type="PANTHER" id="PTHR30269:SF37">
    <property type="entry name" value="MEMBRANE TRANSPORTER PROTEIN"/>
    <property type="match status" value="1"/>
</dbReference>
<feature type="transmembrane region" description="Helical" evidence="8">
    <location>
        <begin position="161"/>
        <end position="181"/>
    </location>
</feature>
<reference evidence="9 10" key="1">
    <citation type="submission" date="2020-07" db="EMBL/GenBank/DDBJ databases">
        <title>Sequencing the genomes of 1000 actinobacteria strains.</title>
        <authorList>
            <person name="Klenk H.-P."/>
        </authorList>
    </citation>
    <scope>NUCLEOTIDE SEQUENCE [LARGE SCALE GENOMIC DNA]</scope>
    <source>
        <strain evidence="9 10">DSM 24723</strain>
    </source>
</reference>
<evidence type="ECO:0000256" key="1">
    <source>
        <dbReference type="ARBA" id="ARBA00004651"/>
    </source>
</evidence>
<feature type="transmembrane region" description="Helical" evidence="8">
    <location>
        <begin position="42"/>
        <end position="59"/>
    </location>
</feature>
<evidence type="ECO:0000256" key="3">
    <source>
        <dbReference type="ARBA" id="ARBA00022448"/>
    </source>
</evidence>
<feature type="transmembrane region" description="Helical" evidence="8">
    <location>
        <begin position="219"/>
        <end position="237"/>
    </location>
</feature>
<comment type="similarity">
    <text evidence="2 8">Belongs to the 4-toluene sulfonate uptake permease (TSUP) (TC 2.A.102) family.</text>
</comment>
<evidence type="ECO:0000256" key="7">
    <source>
        <dbReference type="ARBA" id="ARBA00023136"/>
    </source>
</evidence>
<evidence type="ECO:0000256" key="8">
    <source>
        <dbReference type="RuleBase" id="RU363041"/>
    </source>
</evidence>
<name>A0A852X465_9MICO</name>
<evidence type="ECO:0000256" key="2">
    <source>
        <dbReference type="ARBA" id="ARBA00009142"/>
    </source>
</evidence>
<evidence type="ECO:0000313" key="10">
    <source>
        <dbReference type="Proteomes" id="UP000592181"/>
    </source>
</evidence>
<protein>
    <recommendedName>
        <fullName evidence="8">Probable membrane transporter protein</fullName>
    </recommendedName>
</protein>
<evidence type="ECO:0000313" key="9">
    <source>
        <dbReference type="EMBL" id="NYG38162.1"/>
    </source>
</evidence>
<keyword evidence="5 8" id="KW-0812">Transmembrane</keyword>
<organism evidence="9 10">
    <name type="scientific">Janibacter alkaliphilus</name>
    <dbReference type="NCBI Taxonomy" id="1069963"/>
    <lineage>
        <taxon>Bacteria</taxon>
        <taxon>Bacillati</taxon>
        <taxon>Actinomycetota</taxon>
        <taxon>Actinomycetes</taxon>
        <taxon>Micrococcales</taxon>
        <taxon>Intrasporangiaceae</taxon>
        <taxon>Janibacter</taxon>
    </lineage>
</organism>
<dbReference type="Pfam" id="PF01925">
    <property type="entry name" value="TauE"/>
    <property type="match status" value="1"/>
</dbReference>
<dbReference type="InterPro" id="IPR052017">
    <property type="entry name" value="TSUP"/>
</dbReference>
<proteinExistence type="inferred from homology"/>
<sequence length="238" mass="24390">MSTTLLLLGLAVLLGTVVQSTLGFGLAVVAAPAIIVAEPELMPTSLLLLGFALPTMQLLTQPRDIAWRLLGWALGWRLLLTAPGVWLVAVLPAAGIAAVVGVLVLVSVVLSLVRLEATATPRNAALAGAITGVSGTAAAIGGPFFALVLQHEAPDRIRSTLAAFFVVGSTGSLAGLALAGQVTGDQLRAGLVWLPFLVVGLLLSGPVRRHVDQRRMRAGVLALCVLASVVVLVRAALS</sequence>
<accession>A0A852X465</accession>
<dbReference type="Proteomes" id="UP000592181">
    <property type="component" value="Unassembled WGS sequence"/>
</dbReference>
<keyword evidence="10" id="KW-1185">Reference proteome</keyword>
<keyword evidence="6 8" id="KW-1133">Transmembrane helix</keyword>
<dbReference type="InterPro" id="IPR002781">
    <property type="entry name" value="TM_pro_TauE-like"/>
</dbReference>
<dbReference type="EMBL" id="JACBZX010000001">
    <property type="protein sequence ID" value="NYG38162.1"/>
    <property type="molecule type" value="Genomic_DNA"/>
</dbReference>
<feature type="transmembrane region" description="Helical" evidence="8">
    <location>
        <begin position="125"/>
        <end position="149"/>
    </location>
</feature>
<keyword evidence="7 8" id="KW-0472">Membrane</keyword>
<dbReference type="GO" id="GO:0005886">
    <property type="term" value="C:plasma membrane"/>
    <property type="evidence" value="ECO:0007669"/>
    <property type="project" value="UniProtKB-SubCell"/>
</dbReference>
<dbReference type="PANTHER" id="PTHR30269">
    <property type="entry name" value="TRANSMEMBRANE PROTEIN YFCA"/>
    <property type="match status" value="1"/>
</dbReference>
<feature type="transmembrane region" description="Helical" evidence="8">
    <location>
        <begin position="80"/>
        <end position="113"/>
    </location>
</feature>
<dbReference type="AlphaFoldDB" id="A0A852X465"/>
<evidence type="ECO:0000256" key="6">
    <source>
        <dbReference type="ARBA" id="ARBA00022989"/>
    </source>
</evidence>
<gene>
    <name evidence="9" type="ORF">BJY28_002631</name>
</gene>
<keyword evidence="4 8" id="KW-1003">Cell membrane</keyword>
<evidence type="ECO:0000256" key="5">
    <source>
        <dbReference type="ARBA" id="ARBA00022692"/>
    </source>
</evidence>
<keyword evidence="3" id="KW-0813">Transport</keyword>